<protein>
    <submittedName>
        <fullName evidence="2">CHD7</fullName>
        <ecNumber evidence="2">3.6.4.12</ecNumber>
    </submittedName>
</protein>
<proteinExistence type="predicted"/>
<dbReference type="AlphaFoldDB" id="A0A8S3QNT3"/>
<feature type="compositionally biased region" description="Basic and acidic residues" evidence="1">
    <location>
        <begin position="68"/>
        <end position="108"/>
    </location>
</feature>
<evidence type="ECO:0000256" key="1">
    <source>
        <dbReference type="SAM" id="MobiDB-lite"/>
    </source>
</evidence>
<accession>A0A8S3QNT3</accession>
<keyword evidence="2" id="KW-0378">Hydrolase</keyword>
<dbReference type="GO" id="GO:0003678">
    <property type="term" value="F:DNA helicase activity"/>
    <property type="evidence" value="ECO:0007669"/>
    <property type="project" value="UniProtKB-EC"/>
</dbReference>
<dbReference type="EC" id="3.6.4.12" evidence="2"/>
<feature type="compositionally biased region" description="Basic and acidic residues" evidence="1">
    <location>
        <begin position="116"/>
        <end position="135"/>
    </location>
</feature>
<organism evidence="2 3">
    <name type="scientific">Mytilus edulis</name>
    <name type="common">Blue mussel</name>
    <dbReference type="NCBI Taxonomy" id="6550"/>
    <lineage>
        <taxon>Eukaryota</taxon>
        <taxon>Metazoa</taxon>
        <taxon>Spiralia</taxon>
        <taxon>Lophotrochozoa</taxon>
        <taxon>Mollusca</taxon>
        <taxon>Bivalvia</taxon>
        <taxon>Autobranchia</taxon>
        <taxon>Pteriomorphia</taxon>
        <taxon>Mytilida</taxon>
        <taxon>Mytiloidea</taxon>
        <taxon>Mytilidae</taxon>
        <taxon>Mytilinae</taxon>
        <taxon>Mytilus</taxon>
    </lineage>
</organism>
<feature type="region of interest" description="Disordered" evidence="1">
    <location>
        <begin position="50"/>
        <end position="142"/>
    </location>
</feature>
<evidence type="ECO:0000313" key="2">
    <source>
        <dbReference type="EMBL" id="CAG2198525.1"/>
    </source>
</evidence>
<reference evidence="2" key="1">
    <citation type="submission" date="2021-03" db="EMBL/GenBank/DDBJ databases">
        <authorList>
            <person name="Bekaert M."/>
        </authorList>
    </citation>
    <scope>NUCLEOTIDE SEQUENCE</scope>
</reference>
<dbReference type="GO" id="GO:0016787">
    <property type="term" value="F:hydrolase activity"/>
    <property type="evidence" value="ECO:0007669"/>
    <property type="project" value="UniProtKB-KW"/>
</dbReference>
<dbReference type="EMBL" id="CAJPWZ010000682">
    <property type="protein sequence ID" value="CAG2198525.1"/>
    <property type="molecule type" value="Genomic_DNA"/>
</dbReference>
<sequence length="221" mass="25308">MGIAHLALRARIEDSNDEKETDMTGLSPFLPLDSSLMNEASILIEELSFNFEKDQEDNEEIVEEKMEEENQSREEKSEQDLSGKEKLEENQSGEGKEEQSVEEKLEEHESGEEKEELSGEEKEELSGEEKLEEKQKSKKKNRFSVGEHVKVTFGKEDFPAIVTDLDDSGVWGQFFRRKGASGWALDDIKYFIVQKDILKSLTPPDLVPLGGSRFSYKFEDF</sequence>
<dbReference type="Proteomes" id="UP000683360">
    <property type="component" value="Unassembled WGS sequence"/>
</dbReference>
<gene>
    <name evidence="2" type="ORF">MEDL_13276</name>
</gene>
<feature type="compositionally biased region" description="Acidic residues" evidence="1">
    <location>
        <begin position="54"/>
        <end position="67"/>
    </location>
</feature>
<comment type="caution">
    <text evidence="2">The sequence shown here is derived from an EMBL/GenBank/DDBJ whole genome shotgun (WGS) entry which is preliminary data.</text>
</comment>
<name>A0A8S3QNT3_MYTED</name>
<keyword evidence="3" id="KW-1185">Reference proteome</keyword>
<evidence type="ECO:0000313" key="3">
    <source>
        <dbReference type="Proteomes" id="UP000683360"/>
    </source>
</evidence>